<dbReference type="OrthoDB" id="5424149at2759"/>
<feature type="compositionally biased region" description="Basic residues" evidence="1">
    <location>
        <begin position="37"/>
        <end position="46"/>
    </location>
</feature>
<proteinExistence type="predicted"/>
<comment type="caution">
    <text evidence="2">The sequence shown here is derived from an EMBL/GenBank/DDBJ whole genome shotgun (WGS) entry which is preliminary data.</text>
</comment>
<gene>
    <name evidence="2" type="ORF">B0A52_07632</name>
</gene>
<organism evidence="2 3">
    <name type="scientific">Exophiala mesophila</name>
    <name type="common">Black yeast-like fungus</name>
    <dbReference type="NCBI Taxonomy" id="212818"/>
    <lineage>
        <taxon>Eukaryota</taxon>
        <taxon>Fungi</taxon>
        <taxon>Dikarya</taxon>
        <taxon>Ascomycota</taxon>
        <taxon>Pezizomycotina</taxon>
        <taxon>Eurotiomycetes</taxon>
        <taxon>Chaetothyriomycetidae</taxon>
        <taxon>Chaetothyriales</taxon>
        <taxon>Herpotrichiellaceae</taxon>
        <taxon>Exophiala</taxon>
    </lineage>
</organism>
<accession>A0A438MYB8</accession>
<feature type="compositionally biased region" description="Low complexity" evidence="1">
    <location>
        <begin position="58"/>
        <end position="77"/>
    </location>
</feature>
<evidence type="ECO:0000313" key="2">
    <source>
        <dbReference type="EMBL" id="RVX68746.1"/>
    </source>
</evidence>
<dbReference type="EMBL" id="NAJM01000035">
    <property type="protein sequence ID" value="RVX68746.1"/>
    <property type="molecule type" value="Genomic_DNA"/>
</dbReference>
<feature type="compositionally biased region" description="Polar residues" evidence="1">
    <location>
        <begin position="1"/>
        <end position="17"/>
    </location>
</feature>
<dbReference type="Proteomes" id="UP000288859">
    <property type="component" value="Unassembled WGS sequence"/>
</dbReference>
<dbReference type="VEuPathDB" id="FungiDB:PV10_01256"/>
<protein>
    <submittedName>
        <fullName evidence="2">Uncharacterized protein</fullName>
    </submittedName>
</protein>
<dbReference type="AlphaFoldDB" id="A0A438MYB8"/>
<evidence type="ECO:0000313" key="3">
    <source>
        <dbReference type="Proteomes" id="UP000288859"/>
    </source>
</evidence>
<evidence type="ECO:0000256" key="1">
    <source>
        <dbReference type="SAM" id="MobiDB-lite"/>
    </source>
</evidence>
<feature type="region of interest" description="Disordered" evidence="1">
    <location>
        <begin position="1"/>
        <end position="78"/>
    </location>
</feature>
<name>A0A438MYB8_EXOME</name>
<reference evidence="2 3" key="1">
    <citation type="submission" date="2017-03" db="EMBL/GenBank/DDBJ databases">
        <title>Genomes of endolithic fungi from Antarctica.</title>
        <authorList>
            <person name="Coleine C."/>
            <person name="Masonjones S."/>
            <person name="Stajich J.E."/>
        </authorList>
    </citation>
    <scope>NUCLEOTIDE SEQUENCE [LARGE SCALE GENOMIC DNA]</scope>
    <source>
        <strain evidence="2 3">CCFEE 6314</strain>
    </source>
</reference>
<sequence>MDEASKTQANSQENQPDPQAELLLSQIPPKTDEPQLKRVRLTRKKLATFGKTGKQKTSDSTDGSLTTTKTSSTTSSGFAAKARNNGILHPAYSKPPTNLDDIRKRHAKTRATASPPESTYEDYVDQVDRAGNEATLVVDTSRKLLNKYSDKGYNHSYNRQFTGLPKSVGFNHGLFAPQPEFVEGLETEEYRPFPVNDRIPGALIYKDGPRSLALPHFAGEWKGPDGSVDEARIRGAYDGAALIYARTRAHAYMGKEDPPGHAEITTFTIDDTNLSLYPHYAAPSAEDGGTLQYHQYLVSSTNLTSTYQGYEDGRKSIRNAQDHAKTRSEQLRDQLMQHWKQNRNKHSPVPKKLTSQS</sequence>